<evidence type="ECO:0000313" key="17">
    <source>
        <dbReference type="Proteomes" id="UP001231189"/>
    </source>
</evidence>
<keyword evidence="17" id="KW-1185">Reference proteome</keyword>
<feature type="domain" description="Myosin N-terminal SH3-like" evidence="15">
    <location>
        <begin position="8"/>
        <end position="57"/>
    </location>
</feature>
<feature type="region of interest" description="Disordered" evidence="12">
    <location>
        <begin position="1905"/>
        <end position="1934"/>
    </location>
</feature>
<feature type="region of interest" description="Disordered" evidence="12">
    <location>
        <begin position="1069"/>
        <end position="1090"/>
    </location>
</feature>
<evidence type="ECO:0000256" key="3">
    <source>
        <dbReference type="ARBA" id="ARBA00022741"/>
    </source>
</evidence>
<evidence type="ECO:0000256" key="10">
    <source>
        <dbReference type="PROSITE-ProRule" id="PRU00782"/>
    </source>
</evidence>
<reference evidence="16" key="1">
    <citation type="submission" date="2023-07" db="EMBL/GenBank/DDBJ databases">
        <title>A chromosome-level genome assembly of Lolium multiflorum.</title>
        <authorList>
            <person name="Chen Y."/>
            <person name="Copetti D."/>
            <person name="Kolliker R."/>
            <person name="Studer B."/>
        </authorList>
    </citation>
    <scope>NUCLEOTIDE SEQUENCE</scope>
    <source>
        <strain evidence="16">02402/16</strain>
        <tissue evidence="16">Leaf</tissue>
    </source>
</reference>
<evidence type="ECO:0000259" key="13">
    <source>
        <dbReference type="PROSITE" id="PS51126"/>
    </source>
</evidence>
<dbReference type="FunFam" id="1.20.5.190:FF:000001">
    <property type="entry name" value="unconventional myosin-Va"/>
    <property type="match status" value="2"/>
</dbReference>
<dbReference type="Gene3D" id="1.20.58.530">
    <property type="match status" value="1"/>
</dbReference>
<evidence type="ECO:0000256" key="5">
    <source>
        <dbReference type="ARBA" id="ARBA00022860"/>
    </source>
</evidence>
<dbReference type="Gene3D" id="1.20.120.720">
    <property type="entry name" value="Myosin VI head, motor domain, U50 subdomain"/>
    <property type="match status" value="1"/>
</dbReference>
<evidence type="ECO:0000256" key="11">
    <source>
        <dbReference type="SAM" id="Coils"/>
    </source>
</evidence>
<dbReference type="PROSITE" id="PS51126">
    <property type="entry name" value="DILUTE"/>
    <property type="match status" value="2"/>
</dbReference>
<dbReference type="InterPro" id="IPR001609">
    <property type="entry name" value="Myosin_head_motor_dom-like"/>
</dbReference>
<dbReference type="Gene3D" id="1.20.5.190">
    <property type="match status" value="4"/>
</dbReference>
<dbReference type="GO" id="GO:0000146">
    <property type="term" value="F:microfilament motor activity"/>
    <property type="evidence" value="ECO:0007669"/>
    <property type="project" value="TreeGrafter"/>
</dbReference>
<dbReference type="GO" id="GO:0007015">
    <property type="term" value="P:actin filament organization"/>
    <property type="evidence" value="ECO:0007669"/>
    <property type="project" value="InterPro"/>
</dbReference>
<dbReference type="Gene3D" id="3.40.850.10">
    <property type="entry name" value="Kinesin motor domain"/>
    <property type="match status" value="1"/>
</dbReference>
<dbReference type="InterPro" id="IPR036961">
    <property type="entry name" value="Kinesin_motor_dom_sf"/>
</dbReference>
<protein>
    <submittedName>
        <fullName evidence="16">Uncharacterized protein</fullName>
    </submittedName>
</protein>
<dbReference type="PANTHER" id="PTHR13140:SF772">
    <property type="entry name" value="MYOSIN-17"/>
    <property type="match status" value="1"/>
</dbReference>
<organism evidence="16 17">
    <name type="scientific">Lolium multiflorum</name>
    <name type="common">Italian ryegrass</name>
    <name type="synonym">Lolium perenne subsp. multiflorum</name>
    <dbReference type="NCBI Taxonomy" id="4521"/>
    <lineage>
        <taxon>Eukaryota</taxon>
        <taxon>Viridiplantae</taxon>
        <taxon>Streptophyta</taxon>
        <taxon>Embryophyta</taxon>
        <taxon>Tracheophyta</taxon>
        <taxon>Spermatophyta</taxon>
        <taxon>Magnoliopsida</taxon>
        <taxon>Liliopsida</taxon>
        <taxon>Poales</taxon>
        <taxon>Poaceae</taxon>
        <taxon>BOP clade</taxon>
        <taxon>Pooideae</taxon>
        <taxon>Poodae</taxon>
        <taxon>Poeae</taxon>
        <taxon>Poeae Chloroplast Group 2 (Poeae type)</taxon>
        <taxon>Loliodinae</taxon>
        <taxon>Loliinae</taxon>
        <taxon>Lolium</taxon>
    </lineage>
</organism>
<evidence type="ECO:0000313" key="16">
    <source>
        <dbReference type="EMBL" id="KAK1665321.1"/>
    </source>
</evidence>
<feature type="binding site" evidence="10">
    <location>
        <begin position="156"/>
        <end position="163"/>
    </location>
    <ligand>
        <name>ATP</name>
        <dbReference type="ChEBI" id="CHEBI:30616"/>
    </ligand>
</feature>
<keyword evidence="4 10" id="KW-0067">ATP-binding</keyword>
<dbReference type="Gene3D" id="1.10.10.820">
    <property type="match status" value="1"/>
</dbReference>
<evidence type="ECO:0000256" key="2">
    <source>
        <dbReference type="ARBA" id="ARBA00022737"/>
    </source>
</evidence>
<feature type="region of interest" description="Actin-binding" evidence="10">
    <location>
        <begin position="612"/>
        <end position="634"/>
    </location>
</feature>
<dbReference type="InterPro" id="IPR002710">
    <property type="entry name" value="Dilute_dom"/>
</dbReference>
<feature type="domain" description="Dilute" evidence="13">
    <location>
        <begin position="1862"/>
        <end position="2168"/>
    </location>
</feature>
<dbReference type="GO" id="GO:0005524">
    <property type="term" value="F:ATP binding"/>
    <property type="evidence" value="ECO:0007669"/>
    <property type="project" value="UniProtKB-UniRule"/>
</dbReference>
<feature type="region of interest" description="Disordered" evidence="12">
    <location>
        <begin position="1761"/>
        <end position="1787"/>
    </location>
</feature>
<dbReference type="Pfam" id="PF01843">
    <property type="entry name" value="DIL"/>
    <property type="match status" value="2"/>
</dbReference>
<dbReference type="CDD" id="cd01384">
    <property type="entry name" value="MYSc_Myo11"/>
    <property type="match status" value="1"/>
</dbReference>
<dbReference type="Pfam" id="PF00063">
    <property type="entry name" value="Myosin_head"/>
    <property type="match status" value="1"/>
</dbReference>
<dbReference type="InterPro" id="IPR004009">
    <property type="entry name" value="SH3_Myosin"/>
</dbReference>
<evidence type="ECO:0000256" key="7">
    <source>
        <dbReference type="ARBA" id="ARBA00023123"/>
    </source>
</evidence>
<dbReference type="CDD" id="cd15475">
    <property type="entry name" value="MyosinXI_CBD"/>
    <property type="match status" value="2"/>
</dbReference>
<dbReference type="GO" id="GO:0030048">
    <property type="term" value="P:actin filament-based movement"/>
    <property type="evidence" value="ECO:0007669"/>
    <property type="project" value="UniProtKB-ARBA"/>
</dbReference>
<accession>A0AAD8WKG8</accession>
<dbReference type="Gene3D" id="6.20.240.20">
    <property type="match status" value="1"/>
</dbReference>
<feature type="compositionally biased region" description="Polar residues" evidence="12">
    <location>
        <begin position="1777"/>
        <end position="1786"/>
    </location>
</feature>
<comment type="similarity">
    <text evidence="1">Belongs to the TRAFAC class myosin-kinesin ATPase superfamily. Myosin family. Plant myosin class XI subfamily.</text>
</comment>
<keyword evidence="2" id="KW-0677">Repeat</keyword>
<dbReference type="Pfam" id="PF02736">
    <property type="entry name" value="Myosin_N"/>
    <property type="match status" value="1"/>
</dbReference>
<evidence type="ECO:0000256" key="9">
    <source>
        <dbReference type="ARBA" id="ARBA00023203"/>
    </source>
</evidence>
<dbReference type="SMART" id="SM01132">
    <property type="entry name" value="DIL"/>
    <property type="match status" value="2"/>
</dbReference>
<feature type="compositionally biased region" description="Basic and acidic residues" evidence="12">
    <location>
        <begin position="1767"/>
        <end position="1776"/>
    </location>
</feature>
<evidence type="ECO:0000259" key="14">
    <source>
        <dbReference type="PROSITE" id="PS51456"/>
    </source>
</evidence>
<feature type="domain" description="Myosin motor" evidence="14">
    <location>
        <begin position="62"/>
        <end position="731"/>
    </location>
</feature>
<dbReference type="FunFam" id="1.20.58.530:FF:000002">
    <property type="entry name" value="Class V myosin"/>
    <property type="match status" value="1"/>
</dbReference>
<dbReference type="Proteomes" id="UP001231189">
    <property type="component" value="Unassembled WGS sequence"/>
</dbReference>
<dbReference type="GO" id="GO:0016020">
    <property type="term" value="C:membrane"/>
    <property type="evidence" value="ECO:0007669"/>
    <property type="project" value="TreeGrafter"/>
</dbReference>
<gene>
    <name evidence="16" type="ORF">QYE76_053480</name>
</gene>
<dbReference type="InterPro" id="IPR036018">
    <property type="entry name" value="MYSc_Myo11"/>
</dbReference>
<dbReference type="PROSITE" id="PS50096">
    <property type="entry name" value="IQ"/>
    <property type="match status" value="7"/>
</dbReference>
<dbReference type="InterPro" id="IPR000048">
    <property type="entry name" value="IQ_motif_EF-hand-BS"/>
</dbReference>
<keyword evidence="9 10" id="KW-0009">Actin-binding</keyword>
<dbReference type="InterPro" id="IPR037975">
    <property type="entry name" value="MyosinXI_CBD"/>
</dbReference>
<keyword evidence="7 10" id="KW-0518">Myosin</keyword>
<keyword evidence="6 11" id="KW-0175">Coiled coil</keyword>
<dbReference type="SMART" id="SM00242">
    <property type="entry name" value="MYSc"/>
    <property type="match status" value="1"/>
</dbReference>
<dbReference type="GO" id="GO:0016459">
    <property type="term" value="C:myosin complex"/>
    <property type="evidence" value="ECO:0007669"/>
    <property type="project" value="UniProtKB-KW"/>
</dbReference>
<dbReference type="FunFam" id="1.20.120.720:FF:000011">
    <property type="entry name" value="Myosin 2"/>
    <property type="match status" value="1"/>
</dbReference>
<dbReference type="InterPro" id="IPR027417">
    <property type="entry name" value="P-loop_NTPase"/>
</dbReference>
<feature type="domain" description="Dilute" evidence="13">
    <location>
        <begin position="1161"/>
        <end position="1472"/>
    </location>
</feature>
<evidence type="ECO:0000256" key="8">
    <source>
        <dbReference type="ARBA" id="ARBA00023175"/>
    </source>
</evidence>
<dbReference type="GO" id="GO:0051015">
    <property type="term" value="F:actin filament binding"/>
    <property type="evidence" value="ECO:0007669"/>
    <property type="project" value="TreeGrafter"/>
</dbReference>
<dbReference type="SUPFAM" id="SSF52540">
    <property type="entry name" value="P-loop containing nucleoside triphosphate hydrolases"/>
    <property type="match status" value="3"/>
</dbReference>
<dbReference type="PRINTS" id="PR00193">
    <property type="entry name" value="MYOSINHEAVY"/>
</dbReference>
<dbReference type="PROSITE" id="PS51456">
    <property type="entry name" value="MYOSIN_MOTOR"/>
    <property type="match status" value="1"/>
</dbReference>
<keyword evidence="3 10" id="KW-0547">Nucleotide-binding</keyword>
<dbReference type="SMART" id="SM00015">
    <property type="entry name" value="IQ"/>
    <property type="match status" value="9"/>
</dbReference>
<keyword evidence="5" id="KW-0112">Calmodulin-binding</keyword>
<keyword evidence="8 10" id="KW-0505">Motor protein</keyword>
<dbReference type="EMBL" id="JAUUTY010000003">
    <property type="protein sequence ID" value="KAK1665321.1"/>
    <property type="molecule type" value="Genomic_DNA"/>
</dbReference>
<dbReference type="GO" id="GO:0005516">
    <property type="term" value="F:calmodulin binding"/>
    <property type="evidence" value="ECO:0007669"/>
    <property type="project" value="UniProtKB-KW"/>
</dbReference>
<sequence>MGTPANIIVGSHVWVEDPTLAWIDGEVISIRNNEVHVQTSNGKKVTTDRSKVFPKDMEAPPGGVDDMTRLSYLHEPGVLQNLATRYELNEIYTYTGSILIAINPFQRLPHLYDTHMMEQYKGADFGELSPHVFAIADVAYREMINEGKNNSILVSGESGAGKTETTKMLMRYLAHLGGRSGVEGRTVEQQVLESNPVLEAFGNAKTVRNNNSSRFGKFVEIQFDKTGRISGAAIRTYLLERSRVCQINAPERNYHCFYFLCAAPPEDTQRYKLADARSFHYLNQSSCIEVEGINDAEEYLATRRAMDIVGINEEEQEAIFRVVAAVLHIGNINFAKGTEVDSSVIKDDNSRFHLNTAAELLECDCNNLEKALITRVIVTPEEIITRTLDPESALASRDALAKTVYSRLFDWIVEKINVSIGQDPNSKQLIGVLDIYGFESFKINSFEQLCINYTNEKLQQHFNQHVFKMEQEEYTREEINWSYIEFVDNQDVLDLIEKKGGLIALLDEACMFPRSTHETFAQKLYTTFKNNKRFVKPKLSRTDFTVVHYAGDVTYQADHFLDKNKDYVVAEHQDLLNASSCPFVAGLFPSLPEESSKSSKFSSIGSRFKLQLQSLMETLSSTEPHYIRCVKPNNLLKPAIFENTNVIQQLRCGGVLEAIRISCAGYPTRKTFYEFVNRFGVLGPELLEGSNDDKIACQKILEKMRLENYQIGKTKVFLRAGQMADLDARRTEVLGKAARIIQRLMRTYIARKQFVLVKRSATRLQSFVRGTLVRNLYECMRREAAAVKIQKNVRRHKARESYLLLQSAAVTLQTGLRAMSARKEFRFRKETKAAVHIQARWRCHRDYSHYRNLQGAALTYQCAWRQRIARRELRNLKMAARETGALKEAKDKLEKRVEELTWRLGLEKRLRTDLDEAKAQEIAKLQETVRDIQLQVDEAKAMVVKEREAARKAIEEAPPVIKETPVLIEDTEKINSLTAEVDELKALLQTERQATETAKKEHAEAERRNEELMKKFEAAEKKIEQLQDTAQRLEEKATNMESENKVLRQQAVAISPTAKALAAYPKSPFQLRTPENGNAPNVEVKSSPDVTPIPLSLKELEAEEKPQKSLNEKQQENQDLLIKCVSQDLGFSSGRAIAACVIYRCLLHWRSFEVERTGVFDRIIQTIGTAIEVQDNNDKLAYWLSNSSTLLLLLQRTLKTTGAAGLTPQRRRSSAASFGRVFSGIRASPQSAARPFLGSRLIGGLGDLRQVEAKYPALLFKQQLTAFLEKIYGMIRDNLKKEISPLLGLCIQAPRTSRASLIKGSRSQANALAQQTLIAHWQSIVKILTNYLNILKANYVPSFLISKVFTQIFSFINVQLFNSLLLRRECCSFSNGEYVKAGLAELEQWCIYATEEYAGSSWEELKHIRQAVGFLVIHQKPKKTLKEITNDLCPVLSIQQLYRISTMYWDDKYGTHTVSSEVISSMRIMMTEDSNNAVSSSFLLDDDSRLFSGPEDFVQRYGWLARWDAAGRPAFLLLFAFLVQRHMRRSYLSQQKSRLQRQVTAAVTVQAACRAMAARREFSLRRQTRAAVCIQAQWRAHKELWSYLTMKRASVICQCAWRQSIARRHLGKLRLDNVERQRLDEISRLHEMVDVLQQAVEDAEVRVIAEREAAIKAIAEAPPVIKETVVWVEDTEKVNSWNAEVGRLKALLGAEMQATFDAKKALSKAELRNEKLARLLGVQEIKNKTLQDSLKRMEERASDLDAENRMLRQAVASAPAINSPASENHKAHEHQATPENGKTTNGAMKPMIVDRDGDIHDNNAELPTSNDSEAEKQQQELLIKCISEDLGFSTGRPIAAYLIYRCLVHWKSFEEDRTTVFDRIIQKISAAIEARESNETLAYWLSNSCTLLMLLQRTLKNNGSAALARQRRRTSSLNSPKENQAPGHPERSVSDGRLVGALTDISQVEAKYPALAFKQQLTALLEKVYGVIRQNLKKELSPLLGLCIQAPRTFVVSPRGSGSQGSDMAQQASMAHWQSIIKILTNSLNFLKSNYVPPFLICKLFTQVFSFINVQLFNSLLLRRECCSFSNGEYVKAGLDELEHWCHWLTEEYAGSSWDELKHIRQAVTLLILEEKHSKSLKEITEDFCAALSMQQLYRISTMYCDDKYGTMGIPSEVVSSMRAKMIGGSSSPSVQDDINSFLLDDDFSIPFSVDDISRLMVHVDTADMDLPPLIQEKNGSPFEL</sequence>
<dbReference type="Pfam" id="PF00612">
    <property type="entry name" value="IQ"/>
    <property type="match status" value="7"/>
</dbReference>
<evidence type="ECO:0000256" key="12">
    <source>
        <dbReference type="SAM" id="MobiDB-lite"/>
    </source>
</evidence>
<comment type="caution">
    <text evidence="16">The sequence shown here is derived from an EMBL/GenBank/DDBJ whole genome shotgun (WGS) entry which is preliminary data.</text>
</comment>
<evidence type="ECO:0000256" key="1">
    <source>
        <dbReference type="ARBA" id="ARBA00008049"/>
    </source>
</evidence>
<feature type="coiled-coil region" evidence="11">
    <location>
        <begin position="1720"/>
        <end position="1754"/>
    </location>
</feature>
<evidence type="ECO:0000256" key="6">
    <source>
        <dbReference type="ARBA" id="ARBA00023054"/>
    </source>
</evidence>
<dbReference type="PANTHER" id="PTHR13140">
    <property type="entry name" value="MYOSIN"/>
    <property type="match status" value="1"/>
</dbReference>
<dbReference type="GO" id="GO:0005737">
    <property type="term" value="C:cytoplasm"/>
    <property type="evidence" value="ECO:0007669"/>
    <property type="project" value="TreeGrafter"/>
</dbReference>
<evidence type="ECO:0000256" key="4">
    <source>
        <dbReference type="ARBA" id="ARBA00022840"/>
    </source>
</evidence>
<name>A0AAD8WKG8_LOLMU</name>
<feature type="coiled-coil region" evidence="11">
    <location>
        <begin position="876"/>
        <end position="1050"/>
    </location>
</feature>
<dbReference type="PROSITE" id="PS51844">
    <property type="entry name" value="SH3_LIKE"/>
    <property type="match status" value="1"/>
</dbReference>
<dbReference type="FunFam" id="1.10.10.820:FF:000001">
    <property type="entry name" value="Myosin heavy chain"/>
    <property type="match status" value="1"/>
</dbReference>
<evidence type="ECO:0000259" key="15">
    <source>
        <dbReference type="PROSITE" id="PS51844"/>
    </source>
</evidence>
<proteinExistence type="inferred from homology"/>